<evidence type="ECO:0000313" key="1">
    <source>
        <dbReference type="EMBL" id="COX80991.1"/>
    </source>
</evidence>
<comment type="caution">
    <text evidence="1">The sequence shown here is derived from an EMBL/GenBank/DDBJ whole genome shotgun (WGS) entry which is preliminary data.</text>
</comment>
<name>A0A916LB08_MYCTX</name>
<protein>
    <submittedName>
        <fullName evidence="1">Uncharacterized protein</fullName>
    </submittedName>
</protein>
<dbReference type="AlphaFoldDB" id="A0A916LB08"/>
<accession>A0A916LB08</accession>
<sequence length="38" mass="4167">MLLPEPVPMIAMSYVSICRGHHPFPDDAEASVSLCVPR</sequence>
<evidence type="ECO:0000313" key="2">
    <source>
        <dbReference type="Proteomes" id="UP000039021"/>
    </source>
</evidence>
<organism evidence="1 2">
    <name type="scientific">Mycobacterium tuberculosis</name>
    <dbReference type="NCBI Taxonomy" id="1773"/>
    <lineage>
        <taxon>Bacteria</taxon>
        <taxon>Bacillati</taxon>
        <taxon>Actinomycetota</taxon>
        <taxon>Actinomycetes</taxon>
        <taxon>Mycobacteriales</taxon>
        <taxon>Mycobacteriaceae</taxon>
        <taxon>Mycobacterium</taxon>
        <taxon>Mycobacterium tuberculosis complex</taxon>
    </lineage>
</organism>
<proteinExistence type="predicted"/>
<gene>
    <name evidence="1" type="ORF">ERS007739_01749</name>
</gene>
<dbReference type="Proteomes" id="UP000039021">
    <property type="component" value="Unassembled WGS sequence"/>
</dbReference>
<reference evidence="2" key="1">
    <citation type="submission" date="2015-03" db="EMBL/GenBank/DDBJ databases">
        <authorList>
            <consortium name="Pathogen Informatics"/>
        </authorList>
    </citation>
    <scope>NUCLEOTIDE SEQUENCE [LARGE SCALE GENOMIC DNA]</scope>
    <source>
        <strain evidence="2">N09902308</strain>
    </source>
</reference>
<dbReference type="EMBL" id="CSBK01000720">
    <property type="protein sequence ID" value="COX80991.1"/>
    <property type="molecule type" value="Genomic_DNA"/>
</dbReference>